<keyword evidence="4" id="KW-0808">Transferase</keyword>
<organism evidence="9 10">
    <name type="scientific">Abyssobacteria bacterium (strain SURF_5)</name>
    <dbReference type="NCBI Taxonomy" id="2093360"/>
    <lineage>
        <taxon>Bacteria</taxon>
        <taxon>Pseudomonadati</taxon>
        <taxon>Candidatus Hydrogenedentota</taxon>
        <taxon>Candidatus Abyssobacteria</taxon>
    </lineage>
</organism>
<dbReference type="Pfam" id="PF00512">
    <property type="entry name" value="HisKA"/>
    <property type="match status" value="1"/>
</dbReference>
<evidence type="ECO:0000256" key="2">
    <source>
        <dbReference type="ARBA" id="ARBA00012438"/>
    </source>
</evidence>
<dbReference type="CDD" id="cd00082">
    <property type="entry name" value="HisKA"/>
    <property type="match status" value="1"/>
</dbReference>
<dbReference type="PANTHER" id="PTHR43711">
    <property type="entry name" value="TWO-COMPONENT HISTIDINE KINASE"/>
    <property type="match status" value="1"/>
</dbReference>
<feature type="region of interest" description="Disordered" evidence="7">
    <location>
        <begin position="288"/>
        <end position="307"/>
    </location>
</feature>
<evidence type="ECO:0000256" key="5">
    <source>
        <dbReference type="ARBA" id="ARBA00022777"/>
    </source>
</evidence>
<evidence type="ECO:0000256" key="7">
    <source>
        <dbReference type="SAM" id="MobiDB-lite"/>
    </source>
</evidence>
<evidence type="ECO:0000256" key="4">
    <source>
        <dbReference type="ARBA" id="ARBA00022679"/>
    </source>
</evidence>
<dbReference type="Gene3D" id="1.10.287.130">
    <property type="match status" value="1"/>
</dbReference>
<accession>A0A3A4NSN9</accession>
<proteinExistence type="predicted"/>
<evidence type="ECO:0000256" key="3">
    <source>
        <dbReference type="ARBA" id="ARBA00022553"/>
    </source>
</evidence>
<dbReference type="EMBL" id="QZKU01000099">
    <property type="protein sequence ID" value="RJP18581.1"/>
    <property type="molecule type" value="Genomic_DNA"/>
</dbReference>
<dbReference type="SUPFAM" id="SSF55874">
    <property type="entry name" value="ATPase domain of HSP90 chaperone/DNA topoisomerase II/histidine kinase"/>
    <property type="match status" value="1"/>
</dbReference>
<dbReference type="Gene3D" id="3.30.565.10">
    <property type="entry name" value="Histidine kinase-like ATPase, C-terminal domain"/>
    <property type="match status" value="1"/>
</dbReference>
<dbReference type="Pfam" id="PF02518">
    <property type="entry name" value="HATPase_c"/>
    <property type="match status" value="1"/>
</dbReference>
<dbReference type="InterPro" id="IPR036097">
    <property type="entry name" value="HisK_dim/P_sf"/>
</dbReference>
<keyword evidence="3" id="KW-0597">Phosphoprotein</keyword>
<dbReference type="InterPro" id="IPR003661">
    <property type="entry name" value="HisK_dim/P_dom"/>
</dbReference>
<comment type="caution">
    <text evidence="9">The sequence shown here is derived from an EMBL/GenBank/DDBJ whole genome shotgun (WGS) entry which is preliminary data.</text>
</comment>
<evidence type="ECO:0000259" key="8">
    <source>
        <dbReference type="PROSITE" id="PS50109"/>
    </source>
</evidence>
<dbReference type="EC" id="2.7.13.3" evidence="2"/>
<dbReference type="PRINTS" id="PR00344">
    <property type="entry name" value="BCTRLSENSOR"/>
</dbReference>
<dbReference type="Proteomes" id="UP000265882">
    <property type="component" value="Unassembled WGS sequence"/>
</dbReference>
<dbReference type="PROSITE" id="PS50109">
    <property type="entry name" value="HIS_KIN"/>
    <property type="match status" value="1"/>
</dbReference>
<name>A0A3A4NSN9_ABYX5</name>
<dbReference type="PANTHER" id="PTHR43711:SF1">
    <property type="entry name" value="HISTIDINE KINASE 1"/>
    <property type="match status" value="1"/>
</dbReference>
<reference evidence="9 10" key="1">
    <citation type="journal article" date="2017" name="ISME J.">
        <title>Energy and carbon metabolisms in a deep terrestrial subsurface fluid microbial community.</title>
        <authorList>
            <person name="Momper L."/>
            <person name="Jungbluth S.P."/>
            <person name="Lee M.D."/>
            <person name="Amend J.P."/>
        </authorList>
    </citation>
    <scope>NUCLEOTIDE SEQUENCE [LARGE SCALE GENOMIC DNA]</scope>
    <source>
        <strain evidence="9">SURF_5</strain>
    </source>
</reference>
<dbReference type="InterPro" id="IPR036890">
    <property type="entry name" value="HATPase_C_sf"/>
</dbReference>
<dbReference type="SMART" id="SM00387">
    <property type="entry name" value="HATPase_c"/>
    <property type="match status" value="1"/>
</dbReference>
<dbReference type="InterPro" id="IPR004358">
    <property type="entry name" value="Sig_transdc_His_kin-like_C"/>
</dbReference>
<evidence type="ECO:0000313" key="10">
    <source>
        <dbReference type="Proteomes" id="UP000265882"/>
    </source>
</evidence>
<evidence type="ECO:0000313" key="9">
    <source>
        <dbReference type="EMBL" id="RJP18581.1"/>
    </source>
</evidence>
<dbReference type="SMART" id="SM00388">
    <property type="entry name" value="HisKA"/>
    <property type="match status" value="1"/>
</dbReference>
<sequence>MSVEHGTYVAEDHFHVVIFPDLCDFHEDQNCFSQSGLPVRKKRKMTMCSLGDGSPVYDQIPANVEHLASIGQMVSFVAHEMRNPLQNIQLGVDILRMKIEENCEKLETLEQIEYGVHMLHTMVKDLLDYAKPIALRPCPTTISALIAKSLLALSNKINGIPVHLDLEQADREILQDVEKTLQLLINLMLNAVEAMPRGGELKVRSRFTTLNGANAVALMISDTGCGISESDLERIQQPFVTTKQQGVGLGIPICKKIIAAYGGTFHITSSVGKGTTVVVTLPVQAVNPNQNGNVEANHPEGYPAPVN</sequence>
<dbReference type="InterPro" id="IPR050736">
    <property type="entry name" value="Sensor_HK_Regulatory"/>
</dbReference>
<dbReference type="SUPFAM" id="SSF47384">
    <property type="entry name" value="Homodimeric domain of signal transducing histidine kinase"/>
    <property type="match status" value="1"/>
</dbReference>
<dbReference type="InterPro" id="IPR005467">
    <property type="entry name" value="His_kinase_dom"/>
</dbReference>
<dbReference type="AlphaFoldDB" id="A0A3A4NSN9"/>
<evidence type="ECO:0000256" key="1">
    <source>
        <dbReference type="ARBA" id="ARBA00000085"/>
    </source>
</evidence>
<feature type="domain" description="Histidine kinase" evidence="8">
    <location>
        <begin position="76"/>
        <end position="285"/>
    </location>
</feature>
<protein>
    <recommendedName>
        <fullName evidence="2">histidine kinase</fullName>
        <ecNumber evidence="2">2.7.13.3</ecNumber>
    </recommendedName>
</protein>
<keyword evidence="5" id="KW-0418">Kinase</keyword>
<gene>
    <name evidence="9" type="ORF">C4520_14185</name>
</gene>
<comment type="catalytic activity">
    <reaction evidence="1">
        <text>ATP + protein L-histidine = ADP + protein N-phospho-L-histidine.</text>
        <dbReference type="EC" id="2.7.13.3"/>
    </reaction>
</comment>
<dbReference type="GO" id="GO:0000155">
    <property type="term" value="F:phosphorelay sensor kinase activity"/>
    <property type="evidence" value="ECO:0007669"/>
    <property type="project" value="InterPro"/>
</dbReference>
<evidence type="ECO:0000256" key="6">
    <source>
        <dbReference type="ARBA" id="ARBA00023012"/>
    </source>
</evidence>
<keyword evidence="6" id="KW-0902">Two-component regulatory system</keyword>
<dbReference type="InterPro" id="IPR003594">
    <property type="entry name" value="HATPase_dom"/>
</dbReference>